<dbReference type="InterPro" id="IPR005064">
    <property type="entry name" value="BUG"/>
</dbReference>
<keyword evidence="4" id="KW-1185">Reference proteome</keyword>
<dbReference type="InterPro" id="IPR042100">
    <property type="entry name" value="Bug_dom1"/>
</dbReference>
<dbReference type="Gene3D" id="3.40.190.150">
    <property type="entry name" value="Bordetella uptake gene, domain 1"/>
    <property type="match status" value="1"/>
</dbReference>
<reference evidence="3 4" key="1">
    <citation type="submission" date="2023-10" db="EMBL/GenBank/DDBJ databases">
        <title>Development of a sustainable strategy for remediation of hydrocarbon-contaminated territories based on the waste exchange concept.</title>
        <authorList>
            <person name="Krivoruchko A."/>
        </authorList>
    </citation>
    <scope>NUCLEOTIDE SEQUENCE [LARGE SCALE GENOMIC DNA]</scope>
    <source>
        <strain evidence="3 4">IEGM 1322</strain>
    </source>
</reference>
<evidence type="ECO:0000313" key="4">
    <source>
        <dbReference type="Proteomes" id="UP001185899"/>
    </source>
</evidence>
<evidence type="ECO:0000313" key="3">
    <source>
        <dbReference type="EMBL" id="MDV6232826.1"/>
    </source>
</evidence>
<evidence type="ECO:0000256" key="1">
    <source>
        <dbReference type="ARBA" id="ARBA00006987"/>
    </source>
</evidence>
<proteinExistence type="inferred from homology"/>
<protein>
    <submittedName>
        <fullName evidence="3">Tripartite tricarboxylate transporter substrate-binding protein</fullName>
    </submittedName>
</protein>
<keyword evidence="2" id="KW-0732">Signal</keyword>
<feature type="chain" id="PRO_5046118449" evidence="2">
    <location>
        <begin position="27"/>
        <end position="337"/>
    </location>
</feature>
<comment type="similarity">
    <text evidence="1">Belongs to the UPF0065 (bug) family.</text>
</comment>
<dbReference type="CDD" id="cd07012">
    <property type="entry name" value="PBP2_Bug_TTT"/>
    <property type="match status" value="1"/>
</dbReference>
<dbReference type="PANTHER" id="PTHR42928">
    <property type="entry name" value="TRICARBOXYLATE-BINDING PROTEIN"/>
    <property type="match status" value="1"/>
</dbReference>
<dbReference type="PIRSF" id="PIRSF017082">
    <property type="entry name" value="YflP"/>
    <property type="match status" value="1"/>
</dbReference>
<feature type="signal peptide" evidence="2">
    <location>
        <begin position="1"/>
        <end position="26"/>
    </location>
</feature>
<name>A0ABU4B2Y5_9NOCA</name>
<dbReference type="RefSeq" id="WP_262498490.1">
    <property type="nucleotide sequence ID" value="NZ_JAWLKE010000007.1"/>
</dbReference>
<gene>
    <name evidence="3" type="ORF">R3P95_19910</name>
</gene>
<dbReference type="EMBL" id="JAWLKE010000007">
    <property type="protein sequence ID" value="MDV6232826.1"/>
    <property type="molecule type" value="Genomic_DNA"/>
</dbReference>
<comment type="caution">
    <text evidence="3">The sequence shown here is derived from an EMBL/GenBank/DDBJ whole genome shotgun (WGS) entry which is preliminary data.</text>
</comment>
<dbReference type="Pfam" id="PF03401">
    <property type="entry name" value="TctC"/>
    <property type="match status" value="1"/>
</dbReference>
<sequence>MTNPPSSMTRRRALACLATLPMAFSAGCTGFGRSTTPSDLRMLIPNTPGGGYDVTARTASRILEKHGLTGPIEKFNVIGGGGSVALARLVRETGNSALIGMVGVGVVGVAQVAEAPWGLSDATALARLVDEPEALVVRSGSPMPSLNGFLDAWRRGPQQVVVGVGSALGGPDHLFTVELARAADIDTEALNLVTFDGAGDLLAAVLDGTVDVGVAGAGEYIDQVDNGSLRILAVSKPPDARSRGVTAAYDAPTLTESGIPLEFTNWRGFVAPPGISDSARNGLVDALTRMRDTDEWQAAMPLRGWTDSFLTGDEFSEFIATEDIRVRTTLAEFGITR</sequence>
<evidence type="ECO:0000256" key="2">
    <source>
        <dbReference type="SAM" id="SignalP"/>
    </source>
</evidence>
<accession>A0ABU4B2Y5</accession>
<organism evidence="3 4">
    <name type="scientific">Rhodococcus cercidiphylli</name>
    <dbReference type="NCBI Taxonomy" id="489916"/>
    <lineage>
        <taxon>Bacteria</taxon>
        <taxon>Bacillati</taxon>
        <taxon>Actinomycetota</taxon>
        <taxon>Actinomycetes</taxon>
        <taxon>Mycobacteriales</taxon>
        <taxon>Nocardiaceae</taxon>
        <taxon>Rhodococcus</taxon>
    </lineage>
</organism>
<dbReference type="PANTHER" id="PTHR42928:SF3">
    <property type="entry name" value="UPF0065 PROTEIN YFLP"/>
    <property type="match status" value="1"/>
</dbReference>
<dbReference type="Proteomes" id="UP001185899">
    <property type="component" value="Unassembled WGS sequence"/>
</dbReference>
<dbReference type="Gene3D" id="3.40.190.10">
    <property type="entry name" value="Periplasmic binding protein-like II"/>
    <property type="match status" value="1"/>
</dbReference>
<dbReference type="SUPFAM" id="SSF53850">
    <property type="entry name" value="Periplasmic binding protein-like II"/>
    <property type="match status" value="1"/>
</dbReference>